<dbReference type="PROSITE" id="PS51387">
    <property type="entry name" value="FAD_PCMH"/>
    <property type="match status" value="1"/>
</dbReference>
<dbReference type="Pfam" id="PF00941">
    <property type="entry name" value="FAD_binding_5"/>
    <property type="match status" value="1"/>
</dbReference>
<feature type="domain" description="FAD-binding PCMH-type" evidence="4">
    <location>
        <begin position="1"/>
        <end position="163"/>
    </location>
</feature>
<sequence>MLLTHPSSPQAAQALARKLGNAACFIAGGTLLQQSWAEPRLAPSATHFINVMHWPEMQQISLGPQYLHIGAGMRLEAVRCHPWVQQHAPVLVQTLDQLGAMGIRRLGTLGGNVGWGEGDCCPVLLAMDAQVELTDGNLQSLAQTLKLMDRPLMLSFLLPRGDVMESRPLVFEKVGYRAAFSPARLRMALRWSDAQKRLNLDRIAAAAPGIGVHRLQATEKLLSYAQELQIRPSLGDIRTTCEQSLPPDLARIASRLIAGHCGLLA</sequence>
<dbReference type="GO" id="GO:0071949">
    <property type="term" value="F:FAD binding"/>
    <property type="evidence" value="ECO:0007669"/>
    <property type="project" value="InterPro"/>
</dbReference>
<evidence type="ECO:0000313" key="6">
    <source>
        <dbReference type="Proteomes" id="UP000028782"/>
    </source>
</evidence>
<dbReference type="Proteomes" id="UP000028782">
    <property type="component" value="Chromosome"/>
</dbReference>
<evidence type="ECO:0000256" key="1">
    <source>
        <dbReference type="ARBA" id="ARBA00022630"/>
    </source>
</evidence>
<dbReference type="InterPro" id="IPR036318">
    <property type="entry name" value="FAD-bd_PCMH-like_sf"/>
</dbReference>
<reference evidence="5 6" key="1">
    <citation type="journal article" date="2014" name="Genome Announc.">
        <title>Complete Genome Sequence of Polychlorinated Biphenyl Degrader Comamonas testosteroni TK102 (NBRC 109938).</title>
        <authorList>
            <person name="Fukuda K."/>
            <person name="Hosoyama A."/>
            <person name="Tsuchikane K."/>
            <person name="Ohji S."/>
            <person name="Yamazoe A."/>
            <person name="Fujita N."/>
            <person name="Shintani M."/>
            <person name="Kimbara K."/>
        </authorList>
    </citation>
    <scope>NUCLEOTIDE SEQUENCE [LARGE SCALE GENOMIC DNA]</scope>
    <source>
        <strain evidence="5">TK102</strain>
    </source>
</reference>
<dbReference type="InterPro" id="IPR016169">
    <property type="entry name" value="FAD-bd_PCMH_sub2"/>
</dbReference>
<dbReference type="PANTHER" id="PTHR42659:SF2">
    <property type="entry name" value="XANTHINE DEHYDROGENASE SUBUNIT C-RELATED"/>
    <property type="match status" value="1"/>
</dbReference>
<proteinExistence type="predicted"/>
<dbReference type="GO" id="GO:0016491">
    <property type="term" value="F:oxidoreductase activity"/>
    <property type="evidence" value="ECO:0007669"/>
    <property type="project" value="UniProtKB-KW"/>
</dbReference>
<name>A0A076PIN4_COMTE</name>
<dbReference type="HOGENOM" id="CLU_1048513_0_0_4"/>
<dbReference type="InterPro" id="IPR051312">
    <property type="entry name" value="Diverse_Substr_Oxidored"/>
</dbReference>
<evidence type="ECO:0000259" key="4">
    <source>
        <dbReference type="PROSITE" id="PS51387"/>
    </source>
</evidence>
<dbReference type="SUPFAM" id="SSF56176">
    <property type="entry name" value="FAD-binding/transporter-associated domain-like"/>
    <property type="match status" value="1"/>
</dbReference>
<evidence type="ECO:0000256" key="3">
    <source>
        <dbReference type="ARBA" id="ARBA00023002"/>
    </source>
</evidence>
<dbReference type="RefSeq" id="WP_043371225.1">
    <property type="nucleotide sequence ID" value="NZ_CP006704.1"/>
</dbReference>
<keyword evidence="2" id="KW-0274">FAD</keyword>
<dbReference type="Gene3D" id="3.30.465.10">
    <property type="match status" value="1"/>
</dbReference>
<dbReference type="InterPro" id="IPR016166">
    <property type="entry name" value="FAD-bd_PCMH"/>
</dbReference>
<dbReference type="InterPro" id="IPR002346">
    <property type="entry name" value="Mopterin_DH_FAD-bd"/>
</dbReference>
<dbReference type="KEGG" id="ctes:O987_06795"/>
<dbReference type="EMBL" id="CP006704">
    <property type="protein sequence ID" value="AIJ45508.1"/>
    <property type="molecule type" value="Genomic_DNA"/>
</dbReference>
<evidence type="ECO:0000256" key="2">
    <source>
        <dbReference type="ARBA" id="ARBA00022827"/>
    </source>
</evidence>
<dbReference type="AlphaFoldDB" id="A0A076PIN4"/>
<keyword evidence="3" id="KW-0560">Oxidoreductase</keyword>
<organism evidence="5 6">
    <name type="scientific">Comamonas testosteroni TK102</name>
    <dbReference type="NCBI Taxonomy" id="1392005"/>
    <lineage>
        <taxon>Bacteria</taxon>
        <taxon>Pseudomonadati</taxon>
        <taxon>Pseudomonadota</taxon>
        <taxon>Betaproteobacteria</taxon>
        <taxon>Burkholderiales</taxon>
        <taxon>Comamonadaceae</taxon>
        <taxon>Comamonas</taxon>
    </lineage>
</organism>
<gene>
    <name evidence="5" type="ORF">O987_06795</name>
</gene>
<dbReference type="PANTHER" id="PTHR42659">
    <property type="entry name" value="XANTHINE DEHYDROGENASE SUBUNIT C-RELATED"/>
    <property type="match status" value="1"/>
</dbReference>
<accession>A0A076PIN4</accession>
<keyword evidence="1" id="KW-0285">Flavoprotein</keyword>
<evidence type="ECO:0000313" key="5">
    <source>
        <dbReference type="EMBL" id="AIJ45508.1"/>
    </source>
</evidence>
<protein>
    <submittedName>
        <fullName evidence="5">Molybdopterin dehydrogenase</fullName>
    </submittedName>
</protein>